<dbReference type="EMBL" id="LCRN01000061">
    <property type="protein sequence ID" value="KKW34722.1"/>
    <property type="molecule type" value="Genomic_DNA"/>
</dbReference>
<name>A0A0G2A1N7_9BACT</name>
<comment type="caution">
    <text evidence="1">The sequence shown here is derived from an EMBL/GenBank/DDBJ whole genome shotgun (WGS) entry which is preliminary data.</text>
</comment>
<evidence type="ECO:0000313" key="1">
    <source>
        <dbReference type="EMBL" id="KKW34722.1"/>
    </source>
</evidence>
<dbReference type="Gene3D" id="1.10.10.10">
    <property type="entry name" value="Winged helix-like DNA-binding domain superfamily/Winged helix DNA-binding domain"/>
    <property type="match status" value="1"/>
</dbReference>
<sequence length="218" mass="25137">MAVQTKQESREKRGEKTKSAFQLEHLFGSKTRARLLGVFLNHPNEAFFVRELTRKIDAQLNSVRREIENLLALDLLKEEEAKEVKGKKVTENKKFFTANTESVLFEDLRGLMQKAQILLNKNLVHEIDEKGEIDYVILTGKFVRDASIPVDLLIVGSIGQKPLQEIVSRFEQELGDEVNFTLMPRDEFLYRKQISDRFLFSVLEAPKVVMVDRLSEIA</sequence>
<proteinExistence type="predicted"/>
<dbReference type="Proteomes" id="UP000033865">
    <property type="component" value="Unassembled WGS sequence"/>
</dbReference>
<accession>A0A0G2A1N7</accession>
<evidence type="ECO:0000313" key="2">
    <source>
        <dbReference type="Proteomes" id="UP000033865"/>
    </source>
</evidence>
<reference evidence="1 2" key="1">
    <citation type="journal article" date="2015" name="Nature">
        <title>rRNA introns, odd ribosomes, and small enigmatic genomes across a large radiation of phyla.</title>
        <authorList>
            <person name="Brown C.T."/>
            <person name="Hug L.A."/>
            <person name="Thomas B.C."/>
            <person name="Sharon I."/>
            <person name="Castelle C.J."/>
            <person name="Singh A."/>
            <person name="Wilkins M.J."/>
            <person name="Williams K.H."/>
            <person name="Banfield J.F."/>
        </authorList>
    </citation>
    <scope>NUCLEOTIDE SEQUENCE [LARGE SCALE GENOMIC DNA]</scope>
</reference>
<dbReference type="InterPro" id="IPR036388">
    <property type="entry name" value="WH-like_DNA-bd_sf"/>
</dbReference>
<gene>
    <name evidence="1" type="ORF">UY82_C0061G0005</name>
</gene>
<protein>
    <submittedName>
        <fullName evidence="1">Putative transcriptional regulator</fullName>
    </submittedName>
</protein>
<dbReference type="AlphaFoldDB" id="A0A0G2A1N7"/>
<organism evidence="1 2">
    <name type="scientific">Candidatus Uhrbacteria bacterium GW2011_GWC2_53_7</name>
    <dbReference type="NCBI Taxonomy" id="1618986"/>
    <lineage>
        <taxon>Bacteria</taxon>
        <taxon>Candidatus Uhriibacteriota</taxon>
    </lineage>
</organism>